<dbReference type="RefSeq" id="WP_008676930.1">
    <property type="nucleotide sequence ID" value="NZ_ANOH01000137.1"/>
</dbReference>
<proteinExistence type="predicted"/>
<feature type="chain" id="PRO_5004072919" evidence="1">
    <location>
        <begin position="24"/>
        <end position="250"/>
    </location>
</feature>
<name>M5U5N7_9BACT</name>
<gene>
    <name evidence="2" type="ORF">RSSM_01965</name>
</gene>
<organism evidence="2 3">
    <name type="scientific">Rhodopirellula sallentina SM41</name>
    <dbReference type="NCBI Taxonomy" id="1263870"/>
    <lineage>
        <taxon>Bacteria</taxon>
        <taxon>Pseudomonadati</taxon>
        <taxon>Planctomycetota</taxon>
        <taxon>Planctomycetia</taxon>
        <taxon>Pirellulales</taxon>
        <taxon>Pirellulaceae</taxon>
        <taxon>Rhodopirellula</taxon>
    </lineage>
</organism>
<dbReference type="PANTHER" id="PTHR36848:SF2">
    <property type="entry name" value="SECRETED PROTEIN"/>
    <property type="match status" value="1"/>
</dbReference>
<protein>
    <submittedName>
        <fullName evidence="2">Glycoside hydrolase family 2 sugar binding protein</fullName>
    </submittedName>
</protein>
<keyword evidence="1" id="KW-0732">Signal</keyword>
<dbReference type="PANTHER" id="PTHR36848">
    <property type="entry name" value="DNA-BINDING PROTEIN (PUTATIVE SECRETED PROTEIN)-RELATED"/>
    <property type="match status" value="1"/>
</dbReference>
<sequence length="250" mass="28138">MLTLRFLLAISICLAVFSNEAVADDLFQSFASPPDSSRPGVYWYFMDGNIDPEEMTKDLESMKRAGIGNLIFLEVNVGVPRGPVDFMSEQWQDLFVHAAREAQRLGIEISLGSGPGWSGSGGPWNAPEDSMQHLVFSETQVKGPSTFEGLLPVPPQRKIDFLVGRDEWFEDVKVLAIPKTDDRLREVDRKALFIRYPFSIWRGNNSFAYVDPPVARSNPDDQTFAIEQVLDLSDAMQPDGRLRWQVPRGE</sequence>
<feature type="non-terminal residue" evidence="2">
    <location>
        <position position="250"/>
    </location>
</feature>
<evidence type="ECO:0000313" key="2">
    <source>
        <dbReference type="EMBL" id="EMI56594.1"/>
    </source>
</evidence>
<comment type="caution">
    <text evidence="2">The sequence shown here is derived from an EMBL/GenBank/DDBJ whole genome shotgun (WGS) entry which is preliminary data.</text>
</comment>
<dbReference type="AlphaFoldDB" id="M5U5N7"/>
<dbReference type="Pfam" id="PF17132">
    <property type="entry name" value="Glyco_hydro_106"/>
    <property type="match status" value="1"/>
</dbReference>
<dbReference type="EMBL" id="ANOH01000137">
    <property type="protein sequence ID" value="EMI56594.1"/>
    <property type="molecule type" value="Genomic_DNA"/>
</dbReference>
<accession>M5U5N7</accession>
<dbReference type="GO" id="GO:0016787">
    <property type="term" value="F:hydrolase activity"/>
    <property type="evidence" value="ECO:0007669"/>
    <property type="project" value="UniProtKB-KW"/>
</dbReference>
<evidence type="ECO:0000256" key="1">
    <source>
        <dbReference type="SAM" id="SignalP"/>
    </source>
</evidence>
<reference evidence="2 3" key="1">
    <citation type="journal article" date="2013" name="Mar. Genomics">
        <title>Expression of sulfatases in Rhodopirellula baltica and the diversity of sulfatases in the genus Rhodopirellula.</title>
        <authorList>
            <person name="Wegner C.E."/>
            <person name="Richter-Heitmann T."/>
            <person name="Klindworth A."/>
            <person name="Klockow C."/>
            <person name="Richter M."/>
            <person name="Achstetter T."/>
            <person name="Glockner F.O."/>
            <person name="Harder J."/>
        </authorList>
    </citation>
    <scope>NUCLEOTIDE SEQUENCE [LARGE SCALE GENOMIC DNA]</scope>
    <source>
        <strain evidence="2 3">SM41</strain>
    </source>
</reference>
<evidence type="ECO:0000313" key="3">
    <source>
        <dbReference type="Proteomes" id="UP000011885"/>
    </source>
</evidence>
<dbReference type="InterPro" id="IPR053161">
    <property type="entry name" value="Ulvan_degrading_GH"/>
</dbReference>
<keyword evidence="2" id="KW-0378">Hydrolase</keyword>
<feature type="signal peptide" evidence="1">
    <location>
        <begin position="1"/>
        <end position="23"/>
    </location>
</feature>
<keyword evidence="3" id="KW-1185">Reference proteome</keyword>
<dbReference type="Proteomes" id="UP000011885">
    <property type="component" value="Unassembled WGS sequence"/>
</dbReference>